<evidence type="ECO:0000256" key="2">
    <source>
        <dbReference type="SAM" id="SignalP"/>
    </source>
</evidence>
<proteinExistence type="predicted"/>
<dbReference type="EMBL" id="MNUV01000004">
    <property type="protein sequence ID" value="OIO08480.1"/>
    <property type="molecule type" value="Genomic_DNA"/>
</dbReference>
<reference evidence="3 4" key="1">
    <citation type="journal article" date="2016" name="Environ. Microbiol.">
        <title>Genomic resolution of a cold subsurface aquifer community provides metabolic insights for novel microbes adapted to high CO concentrations.</title>
        <authorList>
            <person name="Probst A.J."/>
            <person name="Castelle C.J."/>
            <person name="Singh A."/>
            <person name="Brown C.T."/>
            <person name="Anantharaman K."/>
            <person name="Sharon I."/>
            <person name="Hug L.A."/>
            <person name="Burstein D."/>
            <person name="Emerson J.B."/>
            <person name="Thomas B.C."/>
            <person name="Banfield J.F."/>
        </authorList>
    </citation>
    <scope>NUCLEOTIDE SEQUENCE [LARGE SCALE GENOMIC DNA]</scope>
    <source>
        <strain evidence="3">CG1_02_41_21</strain>
    </source>
</reference>
<dbReference type="Pfam" id="PF18895">
    <property type="entry name" value="T4SS_pilin"/>
    <property type="match status" value="1"/>
</dbReference>
<evidence type="ECO:0000313" key="4">
    <source>
        <dbReference type="Proteomes" id="UP000182860"/>
    </source>
</evidence>
<sequence>MRKKLILLILPVFFLLFVAFPVLAALNSNDPAAATSVSLTNPLEVAGVTTPQQLIGKIISAVLGIIGSVALLMFIFGGLVWMTAGGNEKKVSQGRDILMWAAIGLIIIFISYAAVRFLLGEVLRV</sequence>
<dbReference type="AlphaFoldDB" id="A0A1J4TAF3"/>
<evidence type="ECO:0008006" key="5">
    <source>
        <dbReference type="Google" id="ProtNLM"/>
    </source>
</evidence>
<gene>
    <name evidence="3" type="ORF">AUJ35_00135</name>
</gene>
<keyword evidence="1" id="KW-0812">Transmembrane</keyword>
<protein>
    <recommendedName>
        <fullName evidence="5">TrbC/VIRB2 family protein</fullName>
    </recommendedName>
</protein>
<feature type="signal peptide" evidence="2">
    <location>
        <begin position="1"/>
        <end position="24"/>
    </location>
</feature>
<feature type="chain" id="PRO_5013063074" description="TrbC/VIRB2 family protein" evidence="2">
    <location>
        <begin position="25"/>
        <end position="125"/>
    </location>
</feature>
<keyword evidence="1" id="KW-0472">Membrane</keyword>
<dbReference type="Proteomes" id="UP000182860">
    <property type="component" value="Unassembled WGS sequence"/>
</dbReference>
<dbReference type="InterPro" id="IPR043993">
    <property type="entry name" value="T4SS_pilin"/>
</dbReference>
<feature type="transmembrane region" description="Helical" evidence="1">
    <location>
        <begin position="97"/>
        <end position="119"/>
    </location>
</feature>
<keyword evidence="2" id="KW-0732">Signal</keyword>
<organism evidence="3 4">
    <name type="scientific">Candidatus Falkowbacteria bacterium CG1_02_41_21</name>
    <dbReference type="NCBI Taxonomy" id="1805147"/>
    <lineage>
        <taxon>Bacteria</taxon>
        <taxon>Candidatus Falkowiibacteriota</taxon>
    </lineage>
</organism>
<evidence type="ECO:0000256" key="1">
    <source>
        <dbReference type="SAM" id="Phobius"/>
    </source>
</evidence>
<feature type="transmembrane region" description="Helical" evidence="1">
    <location>
        <begin position="58"/>
        <end position="85"/>
    </location>
</feature>
<evidence type="ECO:0000313" key="3">
    <source>
        <dbReference type="EMBL" id="OIO08480.1"/>
    </source>
</evidence>
<comment type="caution">
    <text evidence="3">The sequence shown here is derived from an EMBL/GenBank/DDBJ whole genome shotgun (WGS) entry which is preliminary data.</text>
</comment>
<accession>A0A1J4TAF3</accession>
<name>A0A1J4TAF3_9BACT</name>
<keyword evidence="1" id="KW-1133">Transmembrane helix</keyword>